<evidence type="ECO:0008006" key="5">
    <source>
        <dbReference type="Google" id="ProtNLM"/>
    </source>
</evidence>
<evidence type="ECO:0000259" key="2">
    <source>
        <dbReference type="Pfam" id="PF11716"/>
    </source>
</evidence>
<dbReference type="InterPro" id="IPR010872">
    <property type="entry name" value="MDMPI_C-term_domain"/>
</dbReference>
<sequence>MTKAQTVQALAEEWSSIDNLLAELPTAHWATPTCLPGWAVQDVIAHIVGTELSLTGEQAPTDETVRELPHVHNDIGAMNECWVRWMRAQSPAEVHRRYRKVTATRAETLAAMSEEDFNAPSWTPAGPGTYARFMRIRLFDCWMHEQDVREAINRPGNESGLCAELAIEETTAALGYIVGKKAQAPQGTSVTIELTGPVTRQMHVLVDGRAALVDTLPAEATATLTMPSTLFTRVAGGRIPAEIGLAEATTKGDRELAERVALGLRFTI</sequence>
<evidence type="ECO:0000313" key="3">
    <source>
        <dbReference type="EMBL" id="ALG11137.1"/>
    </source>
</evidence>
<name>A0A0N9HUZ4_9PSEU</name>
<accession>A0A0N9HUZ4</accession>
<dbReference type="GO" id="GO:0046872">
    <property type="term" value="F:metal ion binding"/>
    <property type="evidence" value="ECO:0007669"/>
    <property type="project" value="InterPro"/>
</dbReference>
<dbReference type="AlphaFoldDB" id="A0A0N9HUZ4"/>
<evidence type="ECO:0000313" key="4">
    <source>
        <dbReference type="Proteomes" id="UP000063699"/>
    </source>
</evidence>
<feature type="domain" description="Mycothiol-dependent maleylpyruvate isomerase metal-binding" evidence="2">
    <location>
        <begin position="10"/>
        <end position="149"/>
    </location>
</feature>
<dbReference type="SUPFAM" id="SSF109854">
    <property type="entry name" value="DinB/YfiT-like putative metalloenzymes"/>
    <property type="match status" value="1"/>
</dbReference>
<organism evidence="3 4">
    <name type="scientific">Kibdelosporangium phytohabitans</name>
    <dbReference type="NCBI Taxonomy" id="860235"/>
    <lineage>
        <taxon>Bacteria</taxon>
        <taxon>Bacillati</taxon>
        <taxon>Actinomycetota</taxon>
        <taxon>Actinomycetes</taxon>
        <taxon>Pseudonocardiales</taxon>
        <taxon>Pseudonocardiaceae</taxon>
        <taxon>Kibdelosporangium</taxon>
    </lineage>
</organism>
<dbReference type="Proteomes" id="UP000063699">
    <property type="component" value="Chromosome"/>
</dbReference>
<dbReference type="EMBL" id="CP012752">
    <property type="protein sequence ID" value="ALG11137.1"/>
    <property type="molecule type" value="Genomic_DNA"/>
</dbReference>
<keyword evidence="4" id="KW-1185">Reference proteome</keyword>
<dbReference type="Pfam" id="PF07398">
    <property type="entry name" value="MDMPI_C"/>
    <property type="match status" value="1"/>
</dbReference>
<dbReference type="InterPro" id="IPR024344">
    <property type="entry name" value="MDMPI_metal-binding"/>
</dbReference>
<dbReference type="Pfam" id="PF11716">
    <property type="entry name" value="MDMPI_N"/>
    <property type="match status" value="1"/>
</dbReference>
<evidence type="ECO:0000259" key="1">
    <source>
        <dbReference type="Pfam" id="PF07398"/>
    </source>
</evidence>
<dbReference type="InterPro" id="IPR034660">
    <property type="entry name" value="DinB/YfiT-like"/>
</dbReference>
<gene>
    <name evidence="3" type="ORF">AOZ06_33435</name>
</gene>
<reference evidence="3 4" key="1">
    <citation type="submission" date="2015-07" db="EMBL/GenBank/DDBJ databases">
        <title>Genome sequencing of Kibdelosporangium phytohabitans.</title>
        <authorList>
            <person name="Qin S."/>
            <person name="Xing K."/>
        </authorList>
    </citation>
    <scope>NUCLEOTIDE SEQUENCE [LARGE SCALE GENOMIC DNA]</scope>
    <source>
        <strain evidence="3 4">KLBMP1111</strain>
    </source>
</reference>
<dbReference type="KEGG" id="kphy:AOZ06_33435"/>
<dbReference type="InterPro" id="IPR017517">
    <property type="entry name" value="Maleyloyr_isom"/>
</dbReference>
<dbReference type="STRING" id="860235.AOZ06_33435"/>
<protein>
    <recommendedName>
        <fullName evidence="5">Mycothiol-dependent maleylpyruvate isomerase metal-binding domain-containing protein</fullName>
    </recommendedName>
</protein>
<dbReference type="OrthoDB" id="154293at2"/>
<feature type="domain" description="MDMPI C-terminal" evidence="1">
    <location>
        <begin position="164"/>
        <end position="259"/>
    </location>
</feature>
<proteinExistence type="predicted"/>
<dbReference type="RefSeq" id="WP_054293038.1">
    <property type="nucleotide sequence ID" value="NZ_CP012752.1"/>
</dbReference>
<dbReference type="Gene3D" id="1.20.120.450">
    <property type="entry name" value="dinb family like domain"/>
    <property type="match status" value="1"/>
</dbReference>
<dbReference type="NCBIfam" id="TIGR03083">
    <property type="entry name" value="maleylpyruvate isomerase family mycothiol-dependent enzyme"/>
    <property type="match status" value="1"/>
</dbReference>